<accession>A0A433Q3R2</accession>
<dbReference type="Proteomes" id="UP000274822">
    <property type="component" value="Unassembled WGS sequence"/>
</dbReference>
<sequence>MGAVATVVVNLWRVEVVKGGWVNEMKQTRMGVLASPITECSDIKVAAVVRIGASRRCSPTSAPSCVTQAMRGGRARARAREISEEMHPLYRYDQSLGGVHADRLLIKRCESWWGLHCETRGVRRGVASLACVMWWYAAASNPVWCKNLYKASAFTHQTWMCQ</sequence>
<evidence type="ECO:0000313" key="1">
    <source>
        <dbReference type="EMBL" id="RUS24372.1"/>
    </source>
</evidence>
<proteinExistence type="predicted"/>
<gene>
    <name evidence="1" type="ORF">BC938DRAFT_473693</name>
</gene>
<keyword evidence="2" id="KW-1185">Reference proteome</keyword>
<dbReference type="AlphaFoldDB" id="A0A433Q3R2"/>
<dbReference type="EMBL" id="RBNJ01016240">
    <property type="protein sequence ID" value="RUS24372.1"/>
    <property type="molecule type" value="Genomic_DNA"/>
</dbReference>
<organism evidence="1 2">
    <name type="scientific">Jimgerdemannia flammicorona</name>
    <dbReference type="NCBI Taxonomy" id="994334"/>
    <lineage>
        <taxon>Eukaryota</taxon>
        <taxon>Fungi</taxon>
        <taxon>Fungi incertae sedis</taxon>
        <taxon>Mucoromycota</taxon>
        <taxon>Mucoromycotina</taxon>
        <taxon>Endogonomycetes</taxon>
        <taxon>Endogonales</taxon>
        <taxon>Endogonaceae</taxon>
        <taxon>Jimgerdemannia</taxon>
    </lineage>
</organism>
<protein>
    <submittedName>
        <fullName evidence="1">Uncharacterized protein</fullName>
    </submittedName>
</protein>
<reference evidence="1 2" key="1">
    <citation type="journal article" date="2018" name="New Phytol.">
        <title>Phylogenomics of Endogonaceae and evolution of mycorrhizas within Mucoromycota.</title>
        <authorList>
            <person name="Chang Y."/>
            <person name="Desiro A."/>
            <person name="Na H."/>
            <person name="Sandor L."/>
            <person name="Lipzen A."/>
            <person name="Clum A."/>
            <person name="Barry K."/>
            <person name="Grigoriev I.V."/>
            <person name="Martin F.M."/>
            <person name="Stajich J.E."/>
            <person name="Smith M.E."/>
            <person name="Bonito G."/>
            <person name="Spatafora J.W."/>
        </authorList>
    </citation>
    <scope>NUCLEOTIDE SEQUENCE [LARGE SCALE GENOMIC DNA]</scope>
    <source>
        <strain evidence="1 2">AD002</strain>
    </source>
</reference>
<comment type="caution">
    <text evidence="1">The sequence shown here is derived from an EMBL/GenBank/DDBJ whole genome shotgun (WGS) entry which is preliminary data.</text>
</comment>
<evidence type="ECO:0000313" key="2">
    <source>
        <dbReference type="Proteomes" id="UP000274822"/>
    </source>
</evidence>
<name>A0A433Q3R2_9FUNG</name>